<keyword evidence="3 5" id="KW-1133">Transmembrane helix</keyword>
<evidence type="ECO:0000256" key="4">
    <source>
        <dbReference type="ARBA" id="ARBA00023136"/>
    </source>
</evidence>
<evidence type="ECO:0000256" key="1">
    <source>
        <dbReference type="ARBA" id="ARBA00004141"/>
    </source>
</evidence>
<evidence type="ECO:0000256" key="2">
    <source>
        <dbReference type="ARBA" id="ARBA00022692"/>
    </source>
</evidence>
<dbReference type="GO" id="GO:0016020">
    <property type="term" value="C:membrane"/>
    <property type="evidence" value="ECO:0007669"/>
    <property type="project" value="UniProtKB-SubCell"/>
</dbReference>
<keyword evidence="7" id="KW-1185">Reference proteome</keyword>
<evidence type="ECO:0000256" key="5">
    <source>
        <dbReference type="SAM" id="Phobius"/>
    </source>
</evidence>
<keyword evidence="2 5" id="KW-0812">Transmembrane</keyword>
<feature type="transmembrane region" description="Helical" evidence="5">
    <location>
        <begin position="37"/>
        <end position="57"/>
    </location>
</feature>
<dbReference type="InterPro" id="IPR051080">
    <property type="entry name" value="Nematode_rcpt-like_serp_alpha"/>
</dbReference>
<evidence type="ECO:0000313" key="6">
    <source>
        <dbReference type="EMBL" id="EYB96689.1"/>
    </source>
</evidence>
<comment type="caution">
    <text evidence="6">The sequence shown here is derived from an EMBL/GenBank/DDBJ whole genome shotgun (WGS) entry which is preliminary data.</text>
</comment>
<dbReference type="PANTHER" id="PTHR31357">
    <property type="entry name" value="SERPENTINE RECEPTOR CLASS ALPHA-10"/>
    <property type="match status" value="1"/>
</dbReference>
<organism evidence="6 7">
    <name type="scientific">Ancylostoma ceylanicum</name>
    <dbReference type="NCBI Taxonomy" id="53326"/>
    <lineage>
        <taxon>Eukaryota</taxon>
        <taxon>Metazoa</taxon>
        <taxon>Ecdysozoa</taxon>
        <taxon>Nematoda</taxon>
        <taxon>Chromadorea</taxon>
        <taxon>Rhabditida</taxon>
        <taxon>Rhabditina</taxon>
        <taxon>Rhabditomorpha</taxon>
        <taxon>Strongyloidea</taxon>
        <taxon>Ancylostomatidae</taxon>
        <taxon>Ancylostomatinae</taxon>
        <taxon>Ancylostoma</taxon>
    </lineage>
</organism>
<accession>A0A016T287</accession>
<dbReference type="Pfam" id="PF02117">
    <property type="entry name" value="7TM_GPCR_Sra"/>
    <property type="match status" value="1"/>
</dbReference>
<protein>
    <recommendedName>
        <fullName evidence="8">G-protein coupled receptors family 1 profile domain-containing protein</fullName>
    </recommendedName>
</protein>
<feature type="transmembrane region" description="Helical" evidence="5">
    <location>
        <begin position="69"/>
        <end position="91"/>
    </location>
</feature>
<dbReference type="GO" id="GO:0004930">
    <property type="term" value="F:G protein-coupled receptor activity"/>
    <property type="evidence" value="ECO:0007669"/>
    <property type="project" value="InterPro"/>
</dbReference>
<feature type="transmembrane region" description="Helical" evidence="5">
    <location>
        <begin position="119"/>
        <end position="137"/>
    </location>
</feature>
<name>A0A016T287_9BILA</name>
<dbReference type="PANTHER" id="PTHR31357:SF6">
    <property type="entry name" value="G_PROTEIN_RECEP_F1_2 DOMAIN-CONTAINING PROTEIN"/>
    <property type="match status" value="1"/>
</dbReference>
<evidence type="ECO:0000313" key="7">
    <source>
        <dbReference type="Proteomes" id="UP000024635"/>
    </source>
</evidence>
<evidence type="ECO:0008006" key="8">
    <source>
        <dbReference type="Google" id="ProtNLM"/>
    </source>
</evidence>
<comment type="subcellular location">
    <subcellularLocation>
        <location evidence="1">Membrane</location>
        <topology evidence="1">Multi-pass membrane protein</topology>
    </subcellularLocation>
</comment>
<dbReference type="EMBL" id="JARK01001484">
    <property type="protein sequence ID" value="EYB96689.1"/>
    <property type="molecule type" value="Genomic_DNA"/>
</dbReference>
<keyword evidence="4 5" id="KW-0472">Membrane</keyword>
<reference evidence="7" key="1">
    <citation type="journal article" date="2015" name="Nat. Genet.">
        <title>The genome and transcriptome of the zoonotic hookworm Ancylostoma ceylanicum identify infection-specific gene families.</title>
        <authorList>
            <person name="Schwarz E.M."/>
            <person name="Hu Y."/>
            <person name="Antoshechkin I."/>
            <person name="Miller M.M."/>
            <person name="Sternberg P.W."/>
            <person name="Aroian R.V."/>
        </authorList>
    </citation>
    <scope>NUCLEOTIDE SEQUENCE</scope>
    <source>
        <strain evidence="7">HY135</strain>
    </source>
</reference>
<dbReference type="InterPro" id="IPR000344">
    <property type="entry name" value="7TM_GPCR_serpentine_rcpt_Sra"/>
</dbReference>
<dbReference type="GO" id="GO:0004984">
    <property type="term" value="F:olfactory receptor activity"/>
    <property type="evidence" value="ECO:0007669"/>
    <property type="project" value="TreeGrafter"/>
</dbReference>
<gene>
    <name evidence="6" type="primary">Acey_s0148.g2673</name>
    <name evidence="6" type="synonym">Acey-srb-19</name>
    <name evidence="6" type="ORF">Y032_0148g2673</name>
</gene>
<dbReference type="OrthoDB" id="5813133at2759"/>
<evidence type="ECO:0000256" key="3">
    <source>
        <dbReference type="ARBA" id="ARBA00022989"/>
    </source>
</evidence>
<dbReference type="Proteomes" id="UP000024635">
    <property type="component" value="Unassembled WGS sequence"/>
</dbReference>
<dbReference type="AlphaFoldDB" id="A0A016T287"/>
<sequence length="170" mass="19668">MTFCPYDNVTDVPERLETSCCLDYATSTDKFYRAAQALHVVTGVLGVFFSVLYIVKYSTKHLLPHNTRVFILITLAAIVIHSITLTAFHIIHLYQSIHASEDEPCSVRNTVSFCVPFRYSYSFCVFLMVLNQYFMYVDRILDTFWMSYKAAQRYILTVLLSVEVKTRCPN</sequence>
<proteinExistence type="predicted"/>